<dbReference type="AlphaFoldDB" id="A0A414FHU3"/>
<keyword evidence="2" id="KW-0680">Restriction system</keyword>
<gene>
    <name evidence="5" type="ORF">DW789_15685</name>
</gene>
<organism evidence="5 6">
    <name type="scientific">Phocaeicola plebeius</name>
    <dbReference type="NCBI Taxonomy" id="310297"/>
    <lineage>
        <taxon>Bacteria</taxon>
        <taxon>Pseudomonadati</taxon>
        <taxon>Bacteroidota</taxon>
        <taxon>Bacteroidia</taxon>
        <taxon>Bacteroidales</taxon>
        <taxon>Bacteroidaceae</taxon>
        <taxon>Phocaeicola</taxon>
    </lineage>
</organism>
<dbReference type="EMBL" id="QSJG01000062">
    <property type="protein sequence ID" value="RHD46806.1"/>
    <property type="molecule type" value="Genomic_DNA"/>
</dbReference>
<proteinExistence type="inferred from homology"/>
<sequence length="314" mass="36016">MQPINEIFSIEYGNQFDFSKMECTDEPSAINFISRGSTNNGFVSKVQRYKDTEPYPAGLITVTMGGSYLLASFVQPAPFYTAQNIKVLRPKYDMTLAEKLFYCAAIQHNRFRYHSHSREANSTFDTLIVPSLSEIPKNYKGIQFSSFDLSPLSVTEFSLNIYHWHDFRLGDLFKIVKGKRLTKEQMLPGEIPFIGATDGNNGITSYIGNSDNIHPGNLITVSYNGSIGYSFYQPVPFVASDDINILYPLFKLNKFIAMFLCTIISKERYRFNYGRKWDKSSMLESVIKLPAFNNHPDWEWMENFIKSRSCSKLL</sequence>
<dbReference type="GO" id="GO:0009307">
    <property type="term" value="P:DNA restriction-modification system"/>
    <property type="evidence" value="ECO:0007669"/>
    <property type="project" value="UniProtKB-KW"/>
</dbReference>
<evidence type="ECO:0000256" key="3">
    <source>
        <dbReference type="ARBA" id="ARBA00023125"/>
    </source>
</evidence>
<keyword evidence="3" id="KW-0238">DNA-binding</keyword>
<dbReference type="Proteomes" id="UP000284361">
    <property type="component" value="Unassembled WGS sequence"/>
</dbReference>
<comment type="similarity">
    <text evidence="1">Belongs to the type-I restriction system S methylase family.</text>
</comment>
<dbReference type="RefSeq" id="WP_118166297.1">
    <property type="nucleotide sequence ID" value="NZ_QSJG01000062.1"/>
</dbReference>
<dbReference type="Gene3D" id="3.90.220.20">
    <property type="entry name" value="DNA methylase specificity domains"/>
    <property type="match status" value="2"/>
</dbReference>
<evidence type="ECO:0000313" key="5">
    <source>
        <dbReference type="EMBL" id="RHD46806.1"/>
    </source>
</evidence>
<evidence type="ECO:0000313" key="6">
    <source>
        <dbReference type="Proteomes" id="UP000284361"/>
    </source>
</evidence>
<dbReference type="SUPFAM" id="SSF116734">
    <property type="entry name" value="DNA methylase specificity domain"/>
    <property type="match status" value="2"/>
</dbReference>
<dbReference type="Pfam" id="PF01420">
    <property type="entry name" value="Methylase_S"/>
    <property type="match status" value="2"/>
</dbReference>
<evidence type="ECO:0000259" key="4">
    <source>
        <dbReference type="Pfam" id="PF01420"/>
    </source>
</evidence>
<comment type="caution">
    <text evidence="5">The sequence shown here is derived from an EMBL/GenBank/DDBJ whole genome shotgun (WGS) entry which is preliminary data.</text>
</comment>
<feature type="domain" description="Type I restriction modification DNA specificity" evidence="4">
    <location>
        <begin position="4"/>
        <end position="112"/>
    </location>
</feature>
<reference evidence="5 6" key="1">
    <citation type="submission" date="2018-08" db="EMBL/GenBank/DDBJ databases">
        <title>A genome reference for cultivated species of the human gut microbiota.</title>
        <authorList>
            <person name="Zou Y."/>
            <person name="Xue W."/>
            <person name="Luo G."/>
        </authorList>
    </citation>
    <scope>NUCLEOTIDE SEQUENCE [LARGE SCALE GENOMIC DNA]</scope>
    <source>
        <strain evidence="5 6">AM31-10</strain>
    </source>
</reference>
<evidence type="ECO:0000256" key="1">
    <source>
        <dbReference type="ARBA" id="ARBA00010923"/>
    </source>
</evidence>
<dbReference type="InterPro" id="IPR044946">
    <property type="entry name" value="Restrct_endonuc_typeI_TRD_sf"/>
</dbReference>
<feature type="domain" description="Type I restriction modification DNA specificity" evidence="4">
    <location>
        <begin position="164"/>
        <end position="306"/>
    </location>
</feature>
<accession>A0A414FHU3</accession>
<name>A0A414FHU3_9BACT</name>
<protein>
    <submittedName>
        <fullName evidence="5">S-CspCI protein</fullName>
    </submittedName>
</protein>
<dbReference type="GO" id="GO:0003677">
    <property type="term" value="F:DNA binding"/>
    <property type="evidence" value="ECO:0007669"/>
    <property type="project" value="UniProtKB-KW"/>
</dbReference>
<dbReference type="InterPro" id="IPR000055">
    <property type="entry name" value="Restrct_endonuc_typeI_TRD"/>
</dbReference>
<evidence type="ECO:0000256" key="2">
    <source>
        <dbReference type="ARBA" id="ARBA00022747"/>
    </source>
</evidence>